<reference evidence="2" key="1">
    <citation type="submission" date="2021-03" db="EMBL/GenBank/DDBJ databases">
        <title>Draft genome sequence of rust myrtle Austropuccinia psidii MF-1, a brazilian biotype.</title>
        <authorList>
            <person name="Quecine M.C."/>
            <person name="Pachon D.M.R."/>
            <person name="Bonatelli M.L."/>
            <person name="Correr F.H."/>
            <person name="Franceschini L.M."/>
            <person name="Leite T.F."/>
            <person name="Margarido G.R.A."/>
            <person name="Almeida C.A."/>
            <person name="Ferrarezi J.A."/>
            <person name="Labate C.A."/>
        </authorList>
    </citation>
    <scope>NUCLEOTIDE SEQUENCE</scope>
    <source>
        <strain evidence="2">MF-1</strain>
    </source>
</reference>
<evidence type="ECO:0000313" key="2">
    <source>
        <dbReference type="EMBL" id="MBW0512925.1"/>
    </source>
</evidence>
<dbReference type="AlphaFoldDB" id="A0A9Q3DZ78"/>
<proteinExistence type="predicted"/>
<keyword evidence="3" id="KW-1185">Reference proteome</keyword>
<feature type="compositionally biased region" description="Basic and acidic residues" evidence="1">
    <location>
        <begin position="100"/>
        <end position="111"/>
    </location>
</feature>
<evidence type="ECO:0000256" key="1">
    <source>
        <dbReference type="SAM" id="MobiDB-lite"/>
    </source>
</evidence>
<sequence length="132" mass="14856">MAEGQGSVDDFQIKKLFHSEADNTILPSKRAETSTRSLSGRIQSQPEGKKQCIAAQRVPDTCRSVEKLHEFLPACEKILWPSEHLQVTQWMAFIDGKEEHDSFNSRMEKKQPSTNQASAKNIPSGQKQQIST</sequence>
<comment type="caution">
    <text evidence="2">The sequence shown here is derived from an EMBL/GenBank/DDBJ whole genome shotgun (WGS) entry which is preliminary data.</text>
</comment>
<evidence type="ECO:0000313" key="3">
    <source>
        <dbReference type="Proteomes" id="UP000765509"/>
    </source>
</evidence>
<accession>A0A9Q3DZ78</accession>
<feature type="compositionally biased region" description="Polar residues" evidence="1">
    <location>
        <begin position="34"/>
        <end position="46"/>
    </location>
</feature>
<gene>
    <name evidence="2" type="ORF">O181_052640</name>
</gene>
<feature type="compositionally biased region" description="Polar residues" evidence="1">
    <location>
        <begin position="112"/>
        <end position="132"/>
    </location>
</feature>
<dbReference type="EMBL" id="AVOT02023063">
    <property type="protein sequence ID" value="MBW0512925.1"/>
    <property type="molecule type" value="Genomic_DNA"/>
</dbReference>
<protein>
    <submittedName>
        <fullName evidence="2">Uncharacterized protein</fullName>
    </submittedName>
</protein>
<organism evidence="2 3">
    <name type="scientific">Austropuccinia psidii MF-1</name>
    <dbReference type="NCBI Taxonomy" id="1389203"/>
    <lineage>
        <taxon>Eukaryota</taxon>
        <taxon>Fungi</taxon>
        <taxon>Dikarya</taxon>
        <taxon>Basidiomycota</taxon>
        <taxon>Pucciniomycotina</taxon>
        <taxon>Pucciniomycetes</taxon>
        <taxon>Pucciniales</taxon>
        <taxon>Sphaerophragmiaceae</taxon>
        <taxon>Austropuccinia</taxon>
    </lineage>
</organism>
<feature type="region of interest" description="Disordered" evidence="1">
    <location>
        <begin position="22"/>
        <end position="51"/>
    </location>
</feature>
<dbReference type="Proteomes" id="UP000765509">
    <property type="component" value="Unassembled WGS sequence"/>
</dbReference>
<feature type="region of interest" description="Disordered" evidence="1">
    <location>
        <begin position="100"/>
        <end position="132"/>
    </location>
</feature>
<name>A0A9Q3DZ78_9BASI</name>